<protein>
    <recommendedName>
        <fullName evidence="3">Beta-glucosidase</fullName>
    </recommendedName>
</protein>
<dbReference type="Proteomes" id="UP000000343">
    <property type="component" value="Chromosome"/>
</dbReference>
<reference evidence="2" key="1">
    <citation type="submission" date="2011-01" db="EMBL/GenBank/DDBJ databases">
        <title>Complete sequence of chromosome of Acidobacterium sp. MP5ACTX9.</title>
        <authorList>
            <consortium name="US DOE Joint Genome Institute"/>
            <person name="Lucas S."/>
            <person name="Copeland A."/>
            <person name="Lapidus A."/>
            <person name="Cheng J.-F."/>
            <person name="Goodwin L."/>
            <person name="Pitluck S."/>
            <person name="Teshima H."/>
            <person name="Detter J.C."/>
            <person name="Han C."/>
            <person name="Tapia R."/>
            <person name="Land M."/>
            <person name="Hauser L."/>
            <person name="Kyrpides N."/>
            <person name="Ivanova N."/>
            <person name="Ovchinnikova G."/>
            <person name="Pagani I."/>
            <person name="Rawat S.R."/>
            <person name="Mannisto M."/>
            <person name="Haggblom M.M."/>
            <person name="Woyke T."/>
        </authorList>
    </citation>
    <scope>NUCLEOTIDE SEQUENCE [LARGE SCALE GENOMIC DNA]</scope>
    <source>
        <strain evidence="2">MP5ACTX9</strain>
    </source>
</reference>
<proteinExistence type="predicted"/>
<evidence type="ECO:0000313" key="1">
    <source>
        <dbReference type="EMBL" id="ADW67933.1"/>
    </source>
</evidence>
<dbReference type="Gene3D" id="3.20.20.80">
    <property type="entry name" value="Glycosidases"/>
    <property type="match status" value="1"/>
</dbReference>
<name>E8X167_GRATM</name>
<dbReference type="InterPro" id="IPR017853">
    <property type="entry name" value="GH"/>
</dbReference>
<dbReference type="HOGENOM" id="CLU_046663_0_0_0"/>
<dbReference type="KEGG" id="acm:AciX9_0865"/>
<dbReference type="eggNOG" id="COG2723">
    <property type="taxonomic scope" value="Bacteria"/>
</dbReference>
<organism evidence="2">
    <name type="scientific">Granulicella tundricola (strain ATCC BAA-1859 / DSM 23138 / MP5ACTX9)</name>
    <dbReference type="NCBI Taxonomy" id="1198114"/>
    <lineage>
        <taxon>Bacteria</taxon>
        <taxon>Pseudomonadati</taxon>
        <taxon>Acidobacteriota</taxon>
        <taxon>Terriglobia</taxon>
        <taxon>Terriglobales</taxon>
        <taxon>Acidobacteriaceae</taxon>
        <taxon>Granulicella</taxon>
    </lineage>
</organism>
<dbReference type="SUPFAM" id="SSF51445">
    <property type="entry name" value="(Trans)glycosidases"/>
    <property type="match status" value="1"/>
</dbReference>
<evidence type="ECO:0008006" key="3">
    <source>
        <dbReference type="Google" id="ProtNLM"/>
    </source>
</evidence>
<dbReference type="RefSeq" id="WP_013579258.1">
    <property type="nucleotide sequence ID" value="NC_015064.1"/>
</dbReference>
<evidence type="ECO:0000313" key="2">
    <source>
        <dbReference type="Proteomes" id="UP000000343"/>
    </source>
</evidence>
<gene>
    <name evidence="1" type="ordered locus">AciX9_0865</name>
</gene>
<sequence length="377" mass="42698">MPHSFASFFMGGFECATHKRRDGLQIDVLASTGHATHAARDYTLLAEAGVKTVRDGLRWHLIEAGAPGQYDWSSFLPMLDASIATGTQVLWDLCHWGLPHGLDIFSDDFVTRFEAFAAAAARLIQDRNPTPIPHYCPINEISFWAWVGGDVKAFAPHQEGRGPELKRQLVRASLAAIRAVRGVDPRARFLQPEPIIDIVPEWNDVEKYPHIVEQSRNHTASQYEAWDMLAGRREPELGGSAEMLDYIGVNYYWNNQWVHGGDRKPPGHPDHKPLHRMLVELWERYRRPILITETGAEMGADVGWLGYVAAEVRQARREGAEMVGVCLYPVMDYPGWDDDRHCRCGLIGVDEDWDVRSLRADLVEELRLQARITENVT</sequence>
<dbReference type="OrthoDB" id="108629at2"/>
<dbReference type="PaxDb" id="1198114-AciX9_0865"/>
<dbReference type="STRING" id="1198114.AciX9_0865"/>
<accession>E8X167</accession>
<dbReference type="AlphaFoldDB" id="E8X167"/>
<dbReference type="EMBL" id="CP002480">
    <property type="protein sequence ID" value="ADW67933.1"/>
    <property type="molecule type" value="Genomic_DNA"/>
</dbReference>
<keyword evidence="2" id="KW-1185">Reference proteome</keyword>